<sequence>MLQSIAILTDNIPPSPTSVIHQHTCQKCQQPIAFAETSTSTSIYTTSSTFPMNYAATRKNLLTTFQQNQTNPLISSNTLTTALPITQLEITCSTLTVSIPTNNTSSNMEID</sequence>
<evidence type="ECO:0000313" key="2">
    <source>
        <dbReference type="Proteomes" id="UP000789860"/>
    </source>
</evidence>
<gene>
    <name evidence="1" type="ORF">SCALOS_LOCUS7257</name>
</gene>
<accession>A0ACA9MVT1</accession>
<name>A0ACA9MVT1_9GLOM</name>
<dbReference type="EMBL" id="CAJVPM010015793">
    <property type="protein sequence ID" value="CAG8610135.1"/>
    <property type="molecule type" value="Genomic_DNA"/>
</dbReference>
<dbReference type="Proteomes" id="UP000789860">
    <property type="component" value="Unassembled WGS sequence"/>
</dbReference>
<keyword evidence="2" id="KW-1185">Reference proteome</keyword>
<evidence type="ECO:0000313" key="1">
    <source>
        <dbReference type="EMBL" id="CAG8610135.1"/>
    </source>
</evidence>
<protein>
    <submittedName>
        <fullName evidence="1">4735_t:CDS:1</fullName>
    </submittedName>
</protein>
<organism evidence="1 2">
    <name type="scientific">Scutellospora calospora</name>
    <dbReference type="NCBI Taxonomy" id="85575"/>
    <lineage>
        <taxon>Eukaryota</taxon>
        <taxon>Fungi</taxon>
        <taxon>Fungi incertae sedis</taxon>
        <taxon>Mucoromycota</taxon>
        <taxon>Glomeromycotina</taxon>
        <taxon>Glomeromycetes</taxon>
        <taxon>Diversisporales</taxon>
        <taxon>Gigasporaceae</taxon>
        <taxon>Scutellospora</taxon>
    </lineage>
</organism>
<reference evidence="1" key="1">
    <citation type="submission" date="2021-06" db="EMBL/GenBank/DDBJ databases">
        <authorList>
            <person name="Kallberg Y."/>
            <person name="Tangrot J."/>
            <person name="Rosling A."/>
        </authorList>
    </citation>
    <scope>NUCLEOTIDE SEQUENCE</scope>
    <source>
        <strain evidence="1">AU212A</strain>
    </source>
</reference>
<proteinExistence type="predicted"/>
<comment type="caution">
    <text evidence="1">The sequence shown here is derived from an EMBL/GenBank/DDBJ whole genome shotgun (WGS) entry which is preliminary data.</text>
</comment>
<feature type="non-terminal residue" evidence="1">
    <location>
        <position position="111"/>
    </location>
</feature>